<protein>
    <submittedName>
        <fullName evidence="1">Uncharacterized protein</fullName>
    </submittedName>
</protein>
<dbReference type="InterPro" id="IPR049975">
    <property type="entry name" value="SAV_915-like_dom"/>
</dbReference>
<dbReference type="NCBIfam" id="NF042914">
    <property type="entry name" value="SAV915_dom"/>
    <property type="match status" value="1"/>
</dbReference>
<accession>A0A4Z1E214</accession>
<sequence>MLYLPLHRSSTETEPRAEIRRLRDGRTALLVYSALDRLLDLCGPNQRWILVRTPDLAELKARQPFDVVITDLAVPEQYRSAGAIA</sequence>
<keyword evidence="2" id="KW-1185">Reference proteome</keyword>
<dbReference type="Proteomes" id="UP000297318">
    <property type="component" value="Unassembled WGS sequence"/>
</dbReference>
<evidence type="ECO:0000313" key="1">
    <source>
        <dbReference type="EMBL" id="TGO05259.1"/>
    </source>
</evidence>
<dbReference type="AlphaFoldDB" id="A0A4Z1E214"/>
<dbReference type="EMBL" id="RHPJ01000002">
    <property type="protein sequence ID" value="TGO05259.1"/>
    <property type="molecule type" value="Genomic_DNA"/>
</dbReference>
<name>A0A4Z1E214_9MICO</name>
<proteinExistence type="predicted"/>
<reference evidence="1 2" key="1">
    <citation type="submission" date="2018-11" db="EMBL/GenBank/DDBJ databases">
        <title>Complete genome sequencing of the Actinobacteria Serinibacter sp. K3-2.</title>
        <authorList>
            <person name="Rakitin A.L."/>
            <person name="Beletsky A.V."/>
            <person name="Mardanov A.V."/>
            <person name="Ravin N.V."/>
            <person name="Gromova A.S."/>
            <person name="Filippova S.N."/>
            <person name="Gal'Chenko V.F."/>
        </authorList>
    </citation>
    <scope>NUCLEOTIDE SEQUENCE [LARGE SCALE GENOMIC DNA]</scope>
    <source>
        <strain evidence="1 2">K3-2</strain>
    </source>
</reference>
<organism evidence="1 2">
    <name type="scientific">Serinibacter arcticus</name>
    <dbReference type="NCBI Taxonomy" id="1655435"/>
    <lineage>
        <taxon>Bacteria</taxon>
        <taxon>Bacillati</taxon>
        <taxon>Actinomycetota</taxon>
        <taxon>Actinomycetes</taxon>
        <taxon>Micrococcales</taxon>
        <taxon>Beutenbergiaceae</taxon>
        <taxon>Serinibacter</taxon>
    </lineage>
</organism>
<gene>
    <name evidence="1" type="ORF">SERN_1263</name>
</gene>
<comment type="caution">
    <text evidence="1">The sequence shown here is derived from an EMBL/GenBank/DDBJ whole genome shotgun (WGS) entry which is preliminary data.</text>
</comment>
<evidence type="ECO:0000313" key="2">
    <source>
        <dbReference type="Proteomes" id="UP000297318"/>
    </source>
</evidence>